<name>A0A6N8JKX4_9BACT</name>
<keyword evidence="2" id="KW-1185">Reference proteome</keyword>
<reference evidence="1 2" key="1">
    <citation type="submission" date="2019-12" db="EMBL/GenBank/DDBJ databases">
        <title>The draft genomic sequence of strain Chitinophaga oryziterrae JCM 16595.</title>
        <authorList>
            <person name="Zhang X."/>
        </authorList>
    </citation>
    <scope>NUCLEOTIDE SEQUENCE [LARGE SCALE GENOMIC DNA]</scope>
    <source>
        <strain evidence="1 2">JCM 16595</strain>
    </source>
</reference>
<proteinExistence type="predicted"/>
<dbReference type="RefSeq" id="WP_157303856.1">
    <property type="nucleotide sequence ID" value="NZ_BAAAZB010000018.1"/>
</dbReference>
<dbReference type="Proteomes" id="UP000468388">
    <property type="component" value="Unassembled WGS sequence"/>
</dbReference>
<organism evidence="1 2">
    <name type="scientific">Chitinophaga oryziterrae</name>
    <dbReference type="NCBI Taxonomy" id="1031224"/>
    <lineage>
        <taxon>Bacteria</taxon>
        <taxon>Pseudomonadati</taxon>
        <taxon>Bacteroidota</taxon>
        <taxon>Chitinophagia</taxon>
        <taxon>Chitinophagales</taxon>
        <taxon>Chitinophagaceae</taxon>
        <taxon>Chitinophaga</taxon>
    </lineage>
</organism>
<protein>
    <recommendedName>
        <fullName evidence="3">HNH endonuclease</fullName>
    </recommendedName>
</protein>
<evidence type="ECO:0000313" key="1">
    <source>
        <dbReference type="EMBL" id="MVT45071.1"/>
    </source>
</evidence>
<gene>
    <name evidence="1" type="ORF">GO495_31075</name>
</gene>
<sequence length="274" mass="31303">MTLAPSKNDILAAEYNGEVAHITAASPAGPRYNIAMSAKERSGIDNSIFLCSNCATLIDKNNGMDYPVEKLKLWKTKHEAWVKKNLNKRADKVGEISNMNNNNRGIIAKNVYINSILPSSVDSVKFHDSGMFTAMEKICTEEKLMLILNLLKDRAECRIDDWDLFESLSSFFDKSSNSYINEDLETSKNFLHKSLQVLIGFMLGNFDMHPYDQSVDNYKTKLKPEYVYSSSLLDVTPEQRKKYQELSDSMLLLIDDLVMKYQIFRKTIKSVLHL</sequence>
<dbReference type="AlphaFoldDB" id="A0A6N8JKX4"/>
<dbReference type="OrthoDB" id="5379188at2"/>
<dbReference type="EMBL" id="WRXO01000015">
    <property type="protein sequence ID" value="MVT45071.1"/>
    <property type="molecule type" value="Genomic_DNA"/>
</dbReference>
<evidence type="ECO:0008006" key="3">
    <source>
        <dbReference type="Google" id="ProtNLM"/>
    </source>
</evidence>
<evidence type="ECO:0000313" key="2">
    <source>
        <dbReference type="Proteomes" id="UP000468388"/>
    </source>
</evidence>
<comment type="caution">
    <text evidence="1">The sequence shown here is derived from an EMBL/GenBank/DDBJ whole genome shotgun (WGS) entry which is preliminary data.</text>
</comment>
<accession>A0A6N8JKX4</accession>